<keyword evidence="2" id="KW-1133">Transmembrane helix</keyword>
<dbReference type="PANTHER" id="PTHR19303">
    <property type="entry name" value="TRANSPOSON"/>
    <property type="match status" value="1"/>
</dbReference>
<keyword evidence="2" id="KW-0472">Membrane</keyword>
<organism evidence="4 5">
    <name type="scientific">Rhizophagus clarus</name>
    <dbReference type="NCBI Taxonomy" id="94130"/>
    <lineage>
        <taxon>Eukaryota</taxon>
        <taxon>Fungi</taxon>
        <taxon>Fungi incertae sedis</taxon>
        <taxon>Mucoromycota</taxon>
        <taxon>Glomeromycotina</taxon>
        <taxon>Glomeromycetes</taxon>
        <taxon>Glomerales</taxon>
        <taxon>Glomeraceae</taxon>
        <taxon>Rhizophagus</taxon>
    </lineage>
</organism>
<keyword evidence="2" id="KW-0812">Transmembrane</keyword>
<accession>A0A8H3LD53</accession>
<dbReference type="EMBL" id="BLAL01000071">
    <property type="protein sequence ID" value="GES83582.1"/>
    <property type="molecule type" value="Genomic_DNA"/>
</dbReference>
<evidence type="ECO:0000256" key="2">
    <source>
        <dbReference type="SAM" id="Phobius"/>
    </source>
</evidence>
<gene>
    <name evidence="4" type="ORF">RCL2_001073700</name>
</gene>
<dbReference type="SUPFAM" id="SSF46689">
    <property type="entry name" value="Homeodomain-like"/>
    <property type="match status" value="1"/>
</dbReference>
<dbReference type="Gene3D" id="1.10.10.60">
    <property type="entry name" value="Homeodomain-like"/>
    <property type="match status" value="2"/>
</dbReference>
<name>A0A8H3LD53_9GLOM</name>
<keyword evidence="1" id="KW-0238">DNA-binding</keyword>
<evidence type="ECO:0000313" key="4">
    <source>
        <dbReference type="EMBL" id="GES83582.1"/>
    </source>
</evidence>
<feature type="transmembrane region" description="Helical" evidence="2">
    <location>
        <begin position="607"/>
        <end position="625"/>
    </location>
</feature>
<dbReference type="OrthoDB" id="2447222at2759"/>
<feature type="domain" description="HTH CENPB-type" evidence="3">
    <location>
        <begin position="78"/>
        <end position="151"/>
    </location>
</feature>
<dbReference type="AlphaFoldDB" id="A0A8H3LD53"/>
<dbReference type="Gene3D" id="3.30.420.10">
    <property type="entry name" value="Ribonuclease H-like superfamily/Ribonuclease H"/>
    <property type="match status" value="1"/>
</dbReference>
<proteinExistence type="predicted"/>
<reference evidence="4" key="1">
    <citation type="submission" date="2019-10" db="EMBL/GenBank/DDBJ databases">
        <title>Conservation and host-specific expression of non-tandemly repeated heterogenous ribosome RNA gene in arbuscular mycorrhizal fungi.</title>
        <authorList>
            <person name="Maeda T."/>
            <person name="Kobayashi Y."/>
            <person name="Nakagawa T."/>
            <person name="Ezawa T."/>
            <person name="Yamaguchi K."/>
            <person name="Bino T."/>
            <person name="Nishimoto Y."/>
            <person name="Shigenobu S."/>
            <person name="Kawaguchi M."/>
        </authorList>
    </citation>
    <scope>NUCLEOTIDE SEQUENCE</scope>
    <source>
        <strain evidence="4">HR1</strain>
    </source>
</reference>
<dbReference type="Pfam" id="PF03221">
    <property type="entry name" value="HTH_Tnp_Tc5"/>
    <property type="match status" value="1"/>
</dbReference>
<dbReference type="InterPro" id="IPR050863">
    <property type="entry name" value="CenT-Element_Derived"/>
</dbReference>
<evidence type="ECO:0000259" key="3">
    <source>
        <dbReference type="PROSITE" id="PS51253"/>
    </source>
</evidence>
<dbReference type="InterPro" id="IPR036397">
    <property type="entry name" value="RNaseH_sf"/>
</dbReference>
<feature type="transmembrane region" description="Helical" evidence="2">
    <location>
        <begin position="534"/>
        <end position="553"/>
    </location>
</feature>
<evidence type="ECO:0000256" key="1">
    <source>
        <dbReference type="ARBA" id="ARBA00023125"/>
    </source>
</evidence>
<protein>
    <submittedName>
        <fullName evidence="4">Tigger transposable element-derived protein 6-like</fullName>
    </submittedName>
</protein>
<sequence length="627" mass="73037">MPVIPSAKRTRTAISEDIKQQICVYATKPENKNKTQQQIADYFNQQYQGLHIDRTTISKILGKKAKWLALVSTSASKKTFRHREVKYPQVEKALGLWIENANANNIPVSEMMIKEKAFYFANEFNIPREHILFSNGWIEKFKRRNNIRCYRLYGEANGASLETLFEERRKLQTILQDYTLDNIFNADEIGLHFRMTSNQTLASAPASGTKRDKTRITVLIATNANGTQKLKPLVIGSSKNPRCLHRVNKNSLPCTYYANSKAWMRNDIFGEWLEYINNKFQTQNRKIILLIDNASSHFNPDEHTNDNLNLSHVRVHFLPPNTTAHLQPMDAGIIKSFKAIYKQHYIRHIIHQFEANVDLKSARINVKETMEYVAQAWDSVKAETIVNCWQKTGILPTVNDNSIQQALIAQEMANQEDQKGVNLLLQKFSSLENVSDKFLEEINQYLEMIDLIIPTEQPLTDAEIIQLILEEENEKAELNDDDNEQPAISIQEGFNCLKTWVRYFEEQDSEEFDMKEIKIFRKYMGIMQRKLSEAFLFQLFTYFIFIFLFSASIKYSYKLWIKLWTFSTIHTFSSSYRVRSSYESLKKFKKNGSLDSFRRNKSNDGCFASNVLILAELCHILYLYITH</sequence>
<evidence type="ECO:0000313" key="5">
    <source>
        <dbReference type="Proteomes" id="UP000615446"/>
    </source>
</evidence>
<dbReference type="PANTHER" id="PTHR19303:SF73">
    <property type="entry name" value="PROTEIN PDC2"/>
    <property type="match status" value="1"/>
</dbReference>
<dbReference type="PROSITE" id="PS51253">
    <property type="entry name" value="HTH_CENPB"/>
    <property type="match status" value="1"/>
</dbReference>
<dbReference type="GO" id="GO:0005634">
    <property type="term" value="C:nucleus"/>
    <property type="evidence" value="ECO:0007669"/>
    <property type="project" value="TreeGrafter"/>
</dbReference>
<dbReference type="GO" id="GO:0003677">
    <property type="term" value="F:DNA binding"/>
    <property type="evidence" value="ECO:0007669"/>
    <property type="project" value="UniProtKB-KW"/>
</dbReference>
<dbReference type="Proteomes" id="UP000615446">
    <property type="component" value="Unassembled WGS sequence"/>
</dbReference>
<dbReference type="InterPro" id="IPR006600">
    <property type="entry name" value="HTH_CenpB_DNA-bd_dom"/>
</dbReference>
<dbReference type="Pfam" id="PF03184">
    <property type="entry name" value="DDE_1"/>
    <property type="match status" value="1"/>
</dbReference>
<dbReference type="SMART" id="SM00674">
    <property type="entry name" value="CENPB"/>
    <property type="match status" value="1"/>
</dbReference>
<dbReference type="InterPro" id="IPR004875">
    <property type="entry name" value="DDE_SF_endonuclease_dom"/>
</dbReference>
<dbReference type="InterPro" id="IPR009057">
    <property type="entry name" value="Homeodomain-like_sf"/>
</dbReference>
<comment type="caution">
    <text evidence="4">The sequence shown here is derived from an EMBL/GenBank/DDBJ whole genome shotgun (WGS) entry which is preliminary data.</text>
</comment>